<keyword evidence="1" id="KW-1133">Transmembrane helix</keyword>
<organism evidence="2 3">
    <name type="scientific">Lacticaseibacillus suilingensis</name>
    <dbReference type="NCBI Taxonomy" id="2799577"/>
    <lineage>
        <taxon>Bacteria</taxon>
        <taxon>Bacillati</taxon>
        <taxon>Bacillota</taxon>
        <taxon>Bacilli</taxon>
        <taxon>Lactobacillales</taxon>
        <taxon>Lactobacillaceae</taxon>
        <taxon>Lacticaseibacillus</taxon>
    </lineage>
</organism>
<gene>
    <name evidence="2" type="ORF">ACFQ41_02705</name>
</gene>
<evidence type="ECO:0000256" key="1">
    <source>
        <dbReference type="SAM" id="Phobius"/>
    </source>
</evidence>
<feature type="transmembrane region" description="Helical" evidence="1">
    <location>
        <begin position="33"/>
        <end position="57"/>
    </location>
</feature>
<sequence length="100" mass="11475">MFKETKAIAKQFVETAQEPIHTFDNMLKDDPELVIPLAIIHTVPVALMIIGTTQIIIGHQKLRAEKERTKQIRLKAMLHHGCRHHHGIKPHMHKLAKPEV</sequence>
<keyword evidence="3" id="KW-1185">Reference proteome</keyword>
<accession>A0ABW4BEK4</accession>
<dbReference type="EMBL" id="JBHTOA010000016">
    <property type="protein sequence ID" value="MFD1398215.1"/>
    <property type="molecule type" value="Genomic_DNA"/>
</dbReference>
<reference evidence="3" key="1">
    <citation type="journal article" date="2019" name="Int. J. Syst. Evol. Microbiol.">
        <title>The Global Catalogue of Microorganisms (GCM) 10K type strain sequencing project: providing services to taxonomists for standard genome sequencing and annotation.</title>
        <authorList>
            <consortium name="The Broad Institute Genomics Platform"/>
            <consortium name="The Broad Institute Genome Sequencing Center for Infectious Disease"/>
            <person name="Wu L."/>
            <person name="Ma J."/>
        </authorList>
    </citation>
    <scope>NUCLEOTIDE SEQUENCE [LARGE SCALE GENOMIC DNA]</scope>
    <source>
        <strain evidence="3">CCM 9110</strain>
    </source>
</reference>
<keyword evidence="1" id="KW-0812">Transmembrane</keyword>
<protein>
    <submittedName>
        <fullName evidence="2">Uncharacterized protein</fullName>
    </submittedName>
</protein>
<proteinExistence type="predicted"/>
<keyword evidence="1" id="KW-0472">Membrane</keyword>
<name>A0ABW4BEK4_9LACO</name>
<dbReference type="Proteomes" id="UP001597199">
    <property type="component" value="Unassembled WGS sequence"/>
</dbReference>
<dbReference type="RefSeq" id="WP_125582229.1">
    <property type="nucleotide sequence ID" value="NZ_BOLV01000001.1"/>
</dbReference>
<evidence type="ECO:0000313" key="3">
    <source>
        <dbReference type="Proteomes" id="UP001597199"/>
    </source>
</evidence>
<comment type="caution">
    <text evidence="2">The sequence shown here is derived from an EMBL/GenBank/DDBJ whole genome shotgun (WGS) entry which is preliminary data.</text>
</comment>
<evidence type="ECO:0000313" key="2">
    <source>
        <dbReference type="EMBL" id="MFD1398215.1"/>
    </source>
</evidence>